<evidence type="ECO:0000256" key="2">
    <source>
        <dbReference type="SAM" id="MobiDB-lite"/>
    </source>
</evidence>
<evidence type="ECO:0000313" key="6">
    <source>
        <dbReference type="Proteomes" id="UP000287198"/>
    </source>
</evidence>
<feature type="compositionally biased region" description="Basic and acidic residues" evidence="2">
    <location>
        <begin position="530"/>
        <end position="542"/>
    </location>
</feature>
<sequence>MARIILAAIVAAFVAFSAATMAQQSSRASRWQPDQFGPIVQTDTMWSIATYYGRQRGVSVYEMMDVIVAENPRAFRDNRPDFMLTGFYLDIPPVGNVAQANDTPKAAVAEANDTAEATTTDSAEETPLADTASSENAAVNTTEVENEIAISVSEMQALRGQLSESIDLIESLQTENSDLQQRLELVTRELELLRQAAAEEQRASAEMESIAQQINEQGTEELTQATVGEQPRESNPALDDTTDADAGAAVDTGSEAATDEVTTDAQDTAVAERQETVTPAAESQPEQAKPAVTRSSGKQSSWLDWLLKPLHLGLLALVLIIVFGSLWYFAYVRRLEREMAESQAERAAEKDIGTETEDPEQAAVAAAAQEEQNEVVEHRDAAATDATDELVRATREEITDDQVDPTSEEFAEQTSAPMEADDWQEQATDPMTTQDRDVEVTDVDLDAYLREQSDGATGAEETDDDDPISKEVDALLAFEPSVEEDEKPAETRDPEEVSEYRVVDEPDSEDADSFGGLRLDDDMTTTPVPAKDDIAETERTETESTETESPETDLNEDQETSSDSSKTTAEDDDYLSIESLMDEADTEASEEHEDPYDKDKINEALAGEDTQDLDYDLSTEAMLDESKSPAARLDLAQVYIDMGEVDDARNLLESIQGCGDEEAEQEAAALLKKLSEQGGR</sequence>
<feature type="compositionally biased region" description="Polar residues" evidence="2">
    <location>
        <begin position="131"/>
        <end position="140"/>
    </location>
</feature>
<feature type="compositionally biased region" description="Acidic residues" evidence="2">
    <location>
        <begin position="543"/>
        <end position="560"/>
    </location>
</feature>
<feature type="region of interest" description="Disordered" evidence="2">
    <location>
        <begin position="271"/>
        <end position="295"/>
    </location>
</feature>
<feature type="compositionally biased region" description="Basic and acidic residues" evidence="2">
    <location>
        <begin position="488"/>
        <end position="504"/>
    </location>
</feature>
<evidence type="ECO:0000256" key="1">
    <source>
        <dbReference type="SAM" id="Coils"/>
    </source>
</evidence>
<feature type="compositionally biased region" description="Acidic residues" evidence="2">
    <location>
        <begin position="399"/>
        <end position="411"/>
    </location>
</feature>
<feature type="transmembrane region" description="Helical" evidence="3">
    <location>
        <begin position="310"/>
        <end position="330"/>
    </location>
</feature>
<evidence type="ECO:0008006" key="7">
    <source>
        <dbReference type="Google" id="ProtNLM"/>
    </source>
</evidence>
<dbReference type="Pfam" id="PF14559">
    <property type="entry name" value="TPR_19"/>
    <property type="match status" value="1"/>
</dbReference>
<evidence type="ECO:0000313" key="5">
    <source>
        <dbReference type="EMBL" id="RUO54060.1"/>
    </source>
</evidence>
<keyword evidence="1" id="KW-0175">Coiled coil</keyword>
<accession>A0A432XZC0</accession>
<organism evidence="5 6">
    <name type="scientific">Pseudidiomarina halophila</name>
    <dbReference type="NCBI Taxonomy" id="1449799"/>
    <lineage>
        <taxon>Bacteria</taxon>
        <taxon>Pseudomonadati</taxon>
        <taxon>Pseudomonadota</taxon>
        <taxon>Gammaproteobacteria</taxon>
        <taxon>Alteromonadales</taxon>
        <taxon>Idiomarinaceae</taxon>
        <taxon>Pseudidiomarina</taxon>
    </lineage>
</organism>
<name>A0A432XZC0_9GAMM</name>
<protein>
    <recommendedName>
        <fullName evidence="7">Pilus assembly protein FimV</fullName>
    </recommendedName>
</protein>
<feature type="signal peptide" evidence="4">
    <location>
        <begin position="1"/>
        <end position="22"/>
    </location>
</feature>
<feature type="region of interest" description="Disordered" evidence="2">
    <location>
        <begin position="226"/>
        <end position="246"/>
    </location>
</feature>
<keyword evidence="4" id="KW-0732">Signal</keyword>
<feature type="region of interest" description="Disordered" evidence="2">
    <location>
        <begin position="399"/>
        <end position="613"/>
    </location>
</feature>
<dbReference type="InterPro" id="IPR038440">
    <property type="entry name" value="FimV_C_sf"/>
</dbReference>
<gene>
    <name evidence="5" type="ORF">CWI69_01105</name>
</gene>
<dbReference type="InterPro" id="IPR020011">
    <property type="entry name" value="FimV_C"/>
</dbReference>
<reference evidence="6" key="1">
    <citation type="journal article" date="2018" name="Front. Microbiol.">
        <title>Genome-Based Analysis Reveals the Taxonomy and Diversity of the Family Idiomarinaceae.</title>
        <authorList>
            <person name="Liu Y."/>
            <person name="Lai Q."/>
            <person name="Shao Z."/>
        </authorList>
    </citation>
    <scope>NUCLEOTIDE SEQUENCE [LARGE SCALE GENOMIC DNA]</scope>
    <source>
        <strain evidence="6">BH195</strain>
    </source>
</reference>
<proteinExistence type="predicted"/>
<dbReference type="EMBL" id="PIPW01000001">
    <property type="protein sequence ID" value="RUO54060.1"/>
    <property type="molecule type" value="Genomic_DNA"/>
</dbReference>
<dbReference type="OrthoDB" id="5298707at2"/>
<evidence type="ECO:0000256" key="4">
    <source>
        <dbReference type="SAM" id="SignalP"/>
    </source>
</evidence>
<feature type="compositionally biased region" description="Acidic residues" evidence="2">
    <location>
        <begin position="570"/>
        <end position="594"/>
    </location>
</feature>
<dbReference type="Proteomes" id="UP000287198">
    <property type="component" value="Unassembled WGS sequence"/>
</dbReference>
<evidence type="ECO:0000256" key="3">
    <source>
        <dbReference type="SAM" id="Phobius"/>
    </source>
</evidence>
<keyword evidence="6" id="KW-1185">Reference proteome</keyword>
<comment type="caution">
    <text evidence="5">The sequence shown here is derived from an EMBL/GenBank/DDBJ whole genome shotgun (WGS) entry which is preliminary data.</text>
</comment>
<dbReference type="NCBIfam" id="TIGR03504">
    <property type="entry name" value="FimV_Cterm"/>
    <property type="match status" value="1"/>
</dbReference>
<feature type="chain" id="PRO_5019122406" description="Pilus assembly protein FimV" evidence="4">
    <location>
        <begin position="23"/>
        <end position="680"/>
    </location>
</feature>
<keyword evidence="3" id="KW-1133">Transmembrane helix</keyword>
<feature type="compositionally biased region" description="Low complexity" evidence="2">
    <location>
        <begin position="110"/>
        <end position="121"/>
    </location>
</feature>
<dbReference type="AlphaFoldDB" id="A0A432XZC0"/>
<keyword evidence="3" id="KW-0472">Membrane</keyword>
<feature type="coiled-coil region" evidence="1">
    <location>
        <begin position="155"/>
        <end position="217"/>
    </location>
</feature>
<keyword evidence="3" id="KW-0812">Transmembrane</keyword>
<feature type="region of interest" description="Disordered" evidence="2">
    <location>
        <begin position="110"/>
        <end position="140"/>
    </location>
</feature>
<dbReference type="RefSeq" id="WP_126761111.1">
    <property type="nucleotide sequence ID" value="NZ_JBHLTZ010000004.1"/>
</dbReference>
<dbReference type="Gene3D" id="1.20.58.2200">
    <property type="match status" value="1"/>
</dbReference>